<dbReference type="Gene3D" id="1.50.10.140">
    <property type="match status" value="1"/>
</dbReference>
<dbReference type="Proteomes" id="UP000189739">
    <property type="component" value="Unassembled WGS sequence"/>
</dbReference>
<accession>A0A1S9PIC7</accession>
<dbReference type="AlphaFoldDB" id="A0A1S9PIC7"/>
<dbReference type="OrthoDB" id="5937621at2"/>
<evidence type="ECO:0000313" key="3">
    <source>
        <dbReference type="EMBL" id="OOQ60711.1"/>
    </source>
</evidence>
<evidence type="ECO:0000313" key="4">
    <source>
        <dbReference type="Proteomes" id="UP000189739"/>
    </source>
</evidence>
<dbReference type="PROSITE" id="PS51257">
    <property type="entry name" value="PROKAR_LIPOPROTEIN"/>
    <property type="match status" value="1"/>
</dbReference>
<keyword evidence="4" id="KW-1185">Reference proteome</keyword>
<feature type="signal peptide" evidence="1">
    <location>
        <begin position="1"/>
        <end position="17"/>
    </location>
</feature>
<name>A0A1S9PIC7_9SPHI</name>
<reference evidence="3 4" key="1">
    <citation type="submission" date="2016-07" db="EMBL/GenBank/DDBJ databases">
        <title>Genomic analysis of zinc-resistant bacterium Mucilaginibacter pedocola TBZ30.</title>
        <authorList>
            <person name="Huang J."/>
            <person name="Tang J."/>
        </authorList>
    </citation>
    <scope>NUCLEOTIDE SEQUENCE [LARGE SCALE GENOMIC DNA]</scope>
    <source>
        <strain evidence="3 4">TBZ30</strain>
    </source>
</reference>
<sequence length="557" mass="60309">MRELKQFAGICLLFALAACGKSSTPTPTPPVNPPTATSFSFNTLKVDGVTNGLTYNNVGKAPSIEISFLAAVDHNSVNNALTLKDRSGAMAPFMVTYKNGDSTVVVAPTLGAIQKYTLSVTTALKSTKGGFLQSGVDVSLTTAVDPNDKFPTISDDALLELVQKQTFKYFYDFGHPTSGLARERNSSGDVVTTGGSGFGIMALVVGVNRNFISRADGLARMQKIVGFLKTKAATFHGAFPHWLNGATGAVQPFSALDNGADLVETAYLIEGLLTARQYFNGAGADETALRADINTIYQNVEWDWFRQGNQNVLYWHWSPSNGWAINMKIAGWNEALMVYALAAASPTHSIPKEVYDNGWAQNGGMKNGSTYYGVQLPLGPAQGGPLFFEHYSFMGINPTGLTDAYANYEEQAKNHTLINYNYCVANPKSYNGYSANCWGLTASDIENGYTASAPNNDVGVIAPTAAISSLPYTPTQSMAALRFFYYKLGDKLWGDYGFYDAFNLSNPWFANSYLAIDQGPEIVMIENYRSGLLWNLFMSCPEVKTGMKGLGFSSPNL</sequence>
<dbReference type="InterPro" id="IPR019282">
    <property type="entry name" value="Glycoamylase-like_cons_dom"/>
</dbReference>
<dbReference type="STRING" id="1792845.BC343_24270"/>
<evidence type="ECO:0000256" key="1">
    <source>
        <dbReference type="SAM" id="SignalP"/>
    </source>
</evidence>
<dbReference type="Pfam" id="PF10091">
    <property type="entry name" value="Glycoamylase"/>
    <property type="match status" value="1"/>
</dbReference>
<comment type="caution">
    <text evidence="3">The sequence shown here is derived from an EMBL/GenBank/DDBJ whole genome shotgun (WGS) entry which is preliminary data.</text>
</comment>
<keyword evidence="1" id="KW-0732">Signal</keyword>
<organism evidence="3 4">
    <name type="scientific">Mucilaginibacter pedocola</name>
    <dbReference type="NCBI Taxonomy" id="1792845"/>
    <lineage>
        <taxon>Bacteria</taxon>
        <taxon>Pseudomonadati</taxon>
        <taxon>Bacteroidota</taxon>
        <taxon>Sphingobacteriia</taxon>
        <taxon>Sphingobacteriales</taxon>
        <taxon>Sphingobacteriaceae</taxon>
        <taxon>Mucilaginibacter</taxon>
    </lineage>
</organism>
<protein>
    <submittedName>
        <fullName evidence="3">Beta-glucosidase</fullName>
    </submittedName>
</protein>
<feature type="domain" description="Glycoamylase-like" evidence="2">
    <location>
        <begin position="328"/>
        <end position="541"/>
    </location>
</feature>
<feature type="chain" id="PRO_5013024019" evidence="1">
    <location>
        <begin position="18"/>
        <end position="557"/>
    </location>
</feature>
<gene>
    <name evidence="3" type="ORF">BC343_24270</name>
</gene>
<dbReference type="EMBL" id="MBTF01000005">
    <property type="protein sequence ID" value="OOQ60711.1"/>
    <property type="molecule type" value="Genomic_DNA"/>
</dbReference>
<dbReference type="RefSeq" id="WP_078347412.1">
    <property type="nucleotide sequence ID" value="NZ_MBTF01000005.1"/>
</dbReference>
<evidence type="ECO:0000259" key="2">
    <source>
        <dbReference type="Pfam" id="PF10091"/>
    </source>
</evidence>
<proteinExistence type="predicted"/>